<dbReference type="GO" id="GO:0015074">
    <property type="term" value="P:DNA integration"/>
    <property type="evidence" value="ECO:0007669"/>
    <property type="project" value="InterPro"/>
</dbReference>
<accession>A0A2N9HRT4</accession>
<reference evidence="3" key="1">
    <citation type="submission" date="2018-02" db="EMBL/GenBank/DDBJ databases">
        <authorList>
            <person name="Cohen D.B."/>
            <person name="Kent A.D."/>
        </authorList>
    </citation>
    <scope>NUCLEOTIDE SEQUENCE</scope>
</reference>
<gene>
    <name evidence="3" type="ORF">FSB_LOCUS42286</name>
</gene>
<dbReference type="CDD" id="cd09279">
    <property type="entry name" value="RNase_HI_like"/>
    <property type="match status" value="1"/>
</dbReference>
<dbReference type="AlphaFoldDB" id="A0A2N9HRT4"/>
<dbReference type="Pfam" id="PF13456">
    <property type="entry name" value="RVT_3"/>
    <property type="match status" value="1"/>
</dbReference>
<proteinExistence type="predicted"/>
<dbReference type="Gene3D" id="3.30.420.10">
    <property type="entry name" value="Ribonuclease H-like superfamily/Ribonuclease H"/>
    <property type="match status" value="2"/>
</dbReference>
<protein>
    <recommendedName>
        <fullName evidence="2">Integrase catalytic domain-containing protein</fullName>
    </recommendedName>
</protein>
<dbReference type="SUPFAM" id="SSF53098">
    <property type="entry name" value="Ribonuclease H-like"/>
    <property type="match status" value="1"/>
</dbReference>
<dbReference type="Gene3D" id="1.10.340.70">
    <property type="match status" value="1"/>
</dbReference>
<dbReference type="PROSITE" id="PS50994">
    <property type="entry name" value="INTEGRASE"/>
    <property type="match status" value="1"/>
</dbReference>
<dbReference type="InterPro" id="IPR002156">
    <property type="entry name" value="RNaseH_domain"/>
</dbReference>
<dbReference type="Pfam" id="PF00665">
    <property type="entry name" value="rve"/>
    <property type="match status" value="1"/>
</dbReference>
<evidence type="ECO:0000256" key="1">
    <source>
        <dbReference type="SAM" id="MobiDB-lite"/>
    </source>
</evidence>
<evidence type="ECO:0000313" key="3">
    <source>
        <dbReference type="EMBL" id="SPD14404.1"/>
    </source>
</evidence>
<feature type="compositionally biased region" description="Basic residues" evidence="1">
    <location>
        <begin position="38"/>
        <end position="49"/>
    </location>
</feature>
<dbReference type="SUPFAM" id="SSF56672">
    <property type="entry name" value="DNA/RNA polymerases"/>
    <property type="match status" value="1"/>
</dbReference>
<name>A0A2N9HRT4_FAGSY</name>
<dbReference type="InterPro" id="IPR000477">
    <property type="entry name" value="RT_dom"/>
</dbReference>
<dbReference type="PANTHER" id="PTHR48475">
    <property type="entry name" value="RIBONUCLEASE H"/>
    <property type="match status" value="1"/>
</dbReference>
<dbReference type="Pfam" id="PF00078">
    <property type="entry name" value="RVT_1"/>
    <property type="match status" value="1"/>
</dbReference>
<dbReference type="Gene3D" id="3.10.10.10">
    <property type="entry name" value="HIV Type 1 Reverse Transcriptase, subunit A, domain 1"/>
    <property type="match status" value="1"/>
</dbReference>
<dbReference type="CDD" id="cd01647">
    <property type="entry name" value="RT_LTR"/>
    <property type="match status" value="1"/>
</dbReference>
<feature type="compositionally biased region" description="Low complexity" evidence="1">
    <location>
        <begin position="68"/>
        <end position="78"/>
    </location>
</feature>
<dbReference type="GO" id="GO:0003676">
    <property type="term" value="F:nucleic acid binding"/>
    <property type="evidence" value="ECO:0007669"/>
    <property type="project" value="InterPro"/>
</dbReference>
<dbReference type="Gene3D" id="3.30.70.270">
    <property type="match status" value="1"/>
</dbReference>
<dbReference type="InterPro" id="IPR012337">
    <property type="entry name" value="RNaseH-like_sf"/>
</dbReference>
<evidence type="ECO:0000259" key="2">
    <source>
        <dbReference type="PROSITE" id="PS50994"/>
    </source>
</evidence>
<feature type="region of interest" description="Disordered" evidence="1">
    <location>
        <begin position="1"/>
        <end position="126"/>
    </location>
</feature>
<organism evidence="3">
    <name type="scientific">Fagus sylvatica</name>
    <name type="common">Beechnut</name>
    <dbReference type="NCBI Taxonomy" id="28930"/>
    <lineage>
        <taxon>Eukaryota</taxon>
        <taxon>Viridiplantae</taxon>
        <taxon>Streptophyta</taxon>
        <taxon>Embryophyta</taxon>
        <taxon>Tracheophyta</taxon>
        <taxon>Spermatophyta</taxon>
        <taxon>Magnoliopsida</taxon>
        <taxon>eudicotyledons</taxon>
        <taxon>Gunneridae</taxon>
        <taxon>Pentapetalae</taxon>
        <taxon>rosids</taxon>
        <taxon>fabids</taxon>
        <taxon>Fagales</taxon>
        <taxon>Fagaceae</taxon>
        <taxon>Fagus</taxon>
    </lineage>
</organism>
<sequence>MDRETRIVEPKNSISSSDRTGDERNMDTVKALKQQVLKLKKKLKKKKDYRRSEHSSRQKTRSRPAQALSSNSLSTSVEVTEEEKNSDGRKKRGMSSGRGSKGNWSESPSGDKTAIQRKKGTGNNGSTAYNISRFIHHSWDELAEAFVSRFITNSKKPKEFNSLLSMRMKYLESLKSYSSRYWEVYNKVDSCTEEIAIKTFKLGLDPESELRHNLFRIPAKSIRDLMSMIEQFVAEGSVVSKKLRTDFPNSEQQIFFSDEDLRDVQTPHDYPLVVKQRIGDSDVKQVLIRSGNIDVFTWDPYEVPGVDPDYIQHRLNVDPHYKPVQQKARRSAPIHAEAVQKEACPKDPFPLPKIDQLVDATVGHDRMSFLDAFQGYHQIALLVEGREKTAFITPLGIYCYKVMPFGLKNAGATYQRMVTKMFKDQIGRTMEIYIDDMVVKSKSSQNHLEDLTETFRTLRLHKLQLNASKCVFGVGSGKFLGFMVSHRAFEDLRGYLSSPLLLSNPVSTEPLFLYLAVSERVVSAVLIRIKDTYPVPGVLYEQNYDRGGDVLPPPREGRVSISHSGQETSLILLSAHHLCGDTVLSASHVSKVRFHRPDFKVGSEDRRFGRKVPTKNSHKRSIRLDFKASNNEAEYEAVLAGLNSAKTLGAKNLIVHCDSLLIASQINREYMARDERMAAYLLKVQQTMTNFNTVRVEQIGRNLNSHADALATLASILSANFKRFIPIETLATPSIALPTGQVHVITVRPCWIDPYVIYLKEGILPEQRKKAKIIRRMVTRFWLSKDSKLYRRSFSGPYILCVHLEITEDLLYEMHEGICGSHIGGRSLAHRALTQGYWWPYMQKDAPLVSPWPFAQWGMDLVSPLPRAMGNRRWLIVVTDYFTKWLEAEPLASIRDKDSIKFVWKNIITRFGIPKTIISDNETQFNSKPFMRYCSKVGIRNIYSSPAYPQSNGQAEASNKTVLDGIKKRLEDAKGRWVEELPNVLWTFKTTPRRSTGRNSILTSLWLRSGHPTRDRPSHPQDF</sequence>
<dbReference type="GO" id="GO:0004523">
    <property type="term" value="F:RNA-DNA hybrid ribonuclease activity"/>
    <property type="evidence" value="ECO:0007669"/>
    <property type="project" value="InterPro"/>
</dbReference>
<dbReference type="InterPro" id="IPR043128">
    <property type="entry name" value="Rev_trsase/Diguanyl_cyclase"/>
</dbReference>
<dbReference type="InterPro" id="IPR043502">
    <property type="entry name" value="DNA/RNA_pol_sf"/>
</dbReference>
<dbReference type="InterPro" id="IPR036397">
    <property type="entry name" value="RNaseH_sf"/>
</dbReference>
<feature type="domain" description="Integrase catalytic" evidence="2">
    <location>
        <begin position="849"/>
        <end position="1012"/>
    </location>
</feature>
<dbReference type="EMBL" id="OIVN01003924">
    <property type="protein sequence ID" value="SPD14404.1"/>
    <property type="molecule type" value="Genomic_DNA"/>
</dbReference>
<dbReference type="PANTHER" id="PTHR48475:SF2">
    <property type="entry name" value="RIBONUCLEASE H"/>
    <property type="match status" value="1"/>
</dbReference>
<dbReference type="InterPro" id="IPR001584">
    <property type="entry name" value="Integrase_cat-core"/>
</dbReference>